<dbReference type="Gene3D" id="2.60.40.10">
    <property type="entry name" value="Immunoglobulins"/>
    <property type="match status" value="1"/>
</dbReference>
<gene>
    <name evidence="19" type="primary">treZ</name>
    <name evidence="19" type="ORF">FSB76_02465</name>
</gene>
<dbReference type="SMART" id="SM00642">
    <property type="entry name" value="Aamy"/>
    <property type="match status" value="1"/>
</dbReference>
<evidence type="ECO:0000256" key="16">
    <source>
        <dbReference type="PIRSR" id="PIRSR006337-2"/>
    </source>
</evidence>
<protein>
    <recommendedName>
        <fullName evidence="5 13">Malto-oligosyltrehalose trehalohydrolase</fullName>
        <shortName evidence="14">MTHase</shortName>
        <ecNumber evidence="4 13">3.2.1.141</ecNumber>
    </recommendedName>
    <alternativeName>
        <fullName evidence="11 14">4-alpha-D-((1-&gt;4)-alpha-D-glucano)trehalose trehalohydrolase</fullName>
    </alternativeName>
    <alternativeName>
        <fullName evidence="10 14">Maltooligosyl trehalose trehalohydrolase</fullName>
    </alternativeName>
</protein>
<dbReference type="InterPro" id="IPR017853">
    <property type="entry name" value="GH"/>
</dbReference>
<feature type="active site" description="Nucleophile" evidence="15">
    <location>
        <position position="263"/>
    </location>
</feature>
<dbReference type="NCBIfam" id="TIGR02402">
    <property type="entry name" value="trehalose_TreZ"/>
    <property type="match status" value="1"/>
</dbReference>
<comment type="pathway">
    <text evidence="2 14">Glycan biosynthesis; trehalose biosynthesis.</text>
</comment>
<comment type="similarity">
    <text evidence="3 14">Belongs to the glycosyl hydrolase 13 family.</text>
</comment>
<dbReference type="GO" id="GO:0033942">
    <property type="term" value="F:4-alpha-D-(1-&gt;4)-alpha-D-glucanotrehalose trehalohydrolase activity"/>
    <property type="evidence" value="ECO:0007669"/>
    <property type="project" value="UniProtKB-EC"/>
</dbReference>
<evidence type="ECO:0000256" key="12">
    <source>
        <dbReference type="ARBA" id="ARBA00034013"/>
    </source>
</evidence>
<dbReference type="UniPathway" id="UPA00299"/>
<keyword evidence="20" id="KW-1185">Reference proteome</keyword>
<dbReference type="Pfam" id="PF00128">
    <property type="entry name" value="Alpha-amylase"/>
    <property type="match status" value="1"/>
</dbReference>
<evidence type="ECO:0000256" key="14">
    <source>
        <dbReference type="PIRNR" id="PIRNR006337"/>
    </source>
</evidence>
<proteinExistence type="inferred from homology"/>
<dbReference type="EMBL" id="CP042437">
    <property type="protein sequence ID" value="QEC74860.1"/>
    <property type="molecule type" value="Genomic_DNA"/>
</dbReference>
<name>A0A5B8VTT4_9SPHI</name>
<evidence type="ECO:0000313" key="19">
    <source>
        <dbReference type="EMBL" id="QEC74860.1"/>
    </source>
</evidence>
<evidence type="ECO:0000259" key="18">
    <source>
        <dbReference type="SMART" id="SM00642"/>
    </source>
</evidence>
<keyword evidence="6" id="KW-0963">Cytoplasm</keyword>
<dbReference type="CDD" id="cd02853">
    <property type="entry name" value="E_set_MTHase_like_N"/>
    <property type="match status" value="1"/>
</dbReference>
<dbReference type="RefSeq" id="WP_147052019.1">
    <property type="nucleotide sequence ID" value="NZ_CP042437.1"/>
</dbReference>
<reference evidence="19 20" key="1">
    <citation type="journal article" date="2013" name="J. Microbiol.">
        <title>Mucilaginibacter ginsenosidivorax sp. nov., with ginsenoside converting activity isolated from sediment.</title>
        <authorList>
            <person name="Kim J.K."/>
            <person name="Choi T.E."/>
            <person name="Liu Q.M."/>
            <person name="Park H.Y."/>
            <person name="Yi T.H."/>
            <person name="Yoon M.H."/>
            <person name="Kim S.C."/>
            <person name="Im W.T."/>
        </authorList>
    </citation>
    <scope>NUCLEOTIDE SEQUENCE [LARGE SCALE GENOMIC DNA]</scope>
    <source>
        <strain evidence="19 20">KHI28</strain>
    </source>
</reference>
<evidence type="ECO:0000256" key="4">
    <source>
        <dbReference type="ARBA" id="ARBA00012268"/>
    </source>
</evidence>
<organism evidence="19 20">
    <name type="scientific">Mucilaginibacter ginsenosidivorax</name>
    <dbReference type="NCBI Taxonomy" id="862126"/>
    <lineage>
        <taxon>Bacteria</taxon>
        <taxon>Pseudomonadati</taxon>
        <taxon>Bacteroidota</taxon>
        <taxon>Sphingobacteriia</taxon>
        <taxon>Sphingobacteriales</taxon>
        <taxon>Sphingobacteriaceae</taxon>
        <taxon>Mucilaginibacter</taxon>
    </lineage>
</organism>
<feature type="binding site" evidence="16">
    <location>
        <begin position="393"/>
        <end position="398"/>
    </location>
    <ligand>
        <name>substrate</name>
    </ligand>
</feature>
<dbReference type="Gene3D" id="3.20.20.80">
    <property type="entry name" value="Glycosidases"/>
    <property type="match status" value="1"/>
</dbReference>
<feature type="domain" description="Glycosyl hydrolase family 13 catalytic" evidence="18">
    <location>
        <begin position="92"/>
        <end position="461"/>
    </location>
</feature>
<evidence type="ECO:0000256" key="11">
    <source>
        <dbReference type="ARBA" id="ARBA00033284"/>
    </source>
</evidence>
<keyword evidence="7 14" id="KW-0378">Hydrolase</keyword>
<dbReference type="InterPro" id="IPR014756">
    <property type="entry name" value="Ig_E-set"/>
</dbReference>
<dbReference type="Gene3D" id="1.10.10.760">
    <property type="entry name" value="E-set domains of sugar-utilizing enzymes"/>
    <property type="match status" value="1"/>
</dbReference>
<comment type="catalytic activity">
    <reaction evidence="12 14">
        <text>hydrolysis of (1-&gt;4)-alpha-D-glucosidic linkage in 4-alpha-D-[(1-&gt;4)-alpha-D-glucanosyl]n trehalose to yield trehalose and (1-&gt;4)-alpha-D-glucan.</text>
        <dbReference type="EC" id="3.2.1.141"/>
    </reaction>
</comment>
<feature type="active site" description="Proton donor" evidence="15">
    <location>
        <position position="300"/>
    </location>
</feature>
<feature type="site" description="Transition state stabilizer" evidence="17">
    <location>
        <position position="394"/>
    </location>
</feature>
<keyword evidence="9 14" id="KW-0326">Glycosidase</keyword>
<sequence length="612" mass="69394">MAKQNIINRTLGVNFNNDKFATVNVWAPDATEVTLQTGNAHLTLIKQERGYWALDTDKIKAGDTYWFKVDGKQLPDPASLLQPEGVHGPSEAVDLKSFNWTDQQWKNPLLADYIIYELHTGTFSAEGNFKGIEEKLDYLIDLGITAIEIMPVSQFPGDRNWGYDGVFPFATQNSYGGPQGMQQLVNACHNKGLAVILDVVYNHLGPEGNYFGRFGPYFTDKYHTPWGAAINFDDAGCDEVRRYFIENVLMWLRDFHIDALRMDAVHAIRDFSPVHILQEITEHVAQLAQQSGKTHYLIAECDLNDARYINPVQKGGYGFDAQWIDEFHHALRVAAGGERNGYYTDFNGIADLANAYQNGYVYHGQYSEQRQKTFGTKTDGINGRQFVVFSQNHDQVGNRMLGERSSQLFSFGMQKLMAGAVMISPFLPMLFMGEEWSETNPFQFFVSHTDKKLIEAVRKGRKAEFADFHAEGEAPDPQAVSTFENSKLNWALPHQGQHLLMLNYYKTLISLKKQQPAFKKTDRNNMSVKVDEAAQTIIIQRWTDEQRVLCLLNFSKKDQELNIGGNNNQPWQKLFDSAEPKWNGPVASPAIINTSEVSVPPESILIYTQYYA</sequence>
<evidence type="ECO:0000256" key="10">
    <source>
        <dbReference type="ARBA" id="ARBA00032057"/>
    </source>
</evidence>
<keyword evidence="8" id="KW-0119">Carbohydrate metabolism</keyword>
<feature type="binding site" evidence="16">
    <location>
        <begin position="261"/>
        <end position="266"/>
    </location>
    <ligand>
        <name>substrate</name>
    </ligand>
</feature>
<dbReference type="GO" id="GO:0005737">
    <property type="term" value="C:cytoplasm"/>
    <property type="evidence" value="ECO:0007669"/>
    <property type="project" value="UniProtKB-SubCell"/>
</dbReference>
<feature type="binding site" evidence="16">
    <location>
        <begin position="325"/>
        <end position="329"/>
    </location>
    <ligand>
        <name>substrate</name>
    </ligand>
</feature>
<evidence type="ECO:0000313" key="20">
    <source>
        <dbReference type="Proteomes" id="UP000321362"/>
    </source>
</evidence>
<evidence type="ECO:0000256" key="17">
    <source>
        <dbReference type="PIRSR" id="PIRSR006337-3"/>
    </source>
</evidence>
<dbReference type="InterPro" id="IPR006047">
    <property type="entry name" value="GH13_cat_dom"/>
</dbReference>
<dbReference type="Proteomes" id="UP000321362">
    <property type="component" value="Chromosome"/>
</dbReference>
<evidence type="ECO:0000256" key="7">
    <source>
        <dbReference type="ARBA" id="ARBA00022801"/>
    </source>
</evidence>
<dbReference type="InterPro" id="IPR013783">
    <property type="entry name" value="Ig-like_fold"/>
</dbReference>
<evidence type="ECO:0000256" key="8">
    <source>
        <dbReference type="ARBA" id="ARBA00023277"/>
    </source>
</evidence>
<evidence type="ECO:0000256" key="6">
    <source>
        <dbReference type="ARBA" id="ARBA00022490"/>
    </source>
</evidence>
<dbReference type="EC" id="3.2.1.141" evidence="4 13"/>
<dbReference type="PANTHER" id="PTHR43651:SF11">
    <property type="entry name" value="MALTO-OLIGOSYLTREHALOSE TREHALOHYDROLASE"/>
    <property type="match status" value="1"/>
</dbReference>
<dbReference type="InterPro" id="IPR012768">
    <property type="entry name" value="Trehalose_TreZ"/>
</dbReference>
<dbReference type="PIRSF" id="PIRSF006337">
    <property type="entry name" value="Trehalose_TreZ"/>
    <property type="match status" value="1"/>
</dbReference>
<evidence type="ECO:0000256" key="1">
    <source>
        <dbReference type="ARBA" id="ARBA00004496"/>
    </source>
</evidence>
<evidence type="ECO:0000256" key="5">
    <source>
        <dbReference type="ARBA" id="ARBA00015938"/>
    </source>
</evidence>
<dbReference type="KEGG" id="mgk:FSB76_02465"/>
<accession>A0A5B8VTT4</accession>
<dbReference type="GO" id="GO:0005992">
    <property type="term" value="P:trehalose biosynthetic process"/>
    <property type="evidence" value="ECO:0007669"/>
    <property type="project" value="UniProtKB-UniRule"/>
</dbReference>
<dbReference type="AlphaFoldDB" id="A0A5B8VTT4"/>
<dbReference type="OrthoDB" id="9761875at2"/>
<dbReference type="PANTHER" id="PTHR43651">
    <property type="entry name" value="1,4-ALPHA-GLUCAN-BRANCHING ENZYME"/>
    <property type="match status" value="1"/>
</dbReference>
<dbReference type="SUPFAM" id="SSF51445">
    <property type="entry name" value="(Trans)glycosidases"/>
    <property type="match status" value="1"/>
</dbReference>
<comment type="subcellular location">
    <subcellularLocation>
        <location evidence="1 15">Cytoplasm</location>
    </subcellularLocation>
</comment>
<evidence type="ECO:0000256" key="13">
    <source>
        <dbReference type="NCBIfam" id="TIGR02402"/>
    </source>
</evidence>
<dbReference type="SUPFAM" id="SSF81296">
    <property type="entry name" value="E set domains"/>
    <property type="match status" value="1"/>
</dbReference>
<evidence type="ECO:0000256" key="9">
    <source>
        <dbReference type="ARBA" id="ARBA00023295"/>
    </source>
</evidence>
<evidence type="ECO:0000256" key="3">
    <source>
        <dbReference type="ARBA" id="ARBA00008061"/>
    </source>
</evidence>
<evidence type="ECO:0000256" key="15">
    <source>
        <dbReference type="PIRSR" id="PIRSR006337-1"/>
    </source>
</evidence>
<dbReference type="InterPro" id="IPR044901">
    <property type="entry name" value="Trehalose_TreZ_E-set_sf"/>
</dbReference>
<evidence type="ECO:0000256" key="2">
    <source>
        <dbReference type="ARBA" id="ARBA00005199"/>
    </source>
</evidence>
<dbReference type="CDD" id="cd11325">
    <property type="entry name" value="AmyAc_GTHase"/>
    <property type="match status" value="1"/>
</dbReference>